<name>A0ABQ8QJU0_9AGAR</name>
<dbReference type="EMBL" id="MU790553">
    <property type="protein sequence ID" value="KAJ3998703.1"/>
    <property type="molecule type" value="Genomic_DNA"/>
</dbReference>
<gene>
    <name evidence="1" type="ORF">F5050DRAFT_1170296</name>
</gene>
<protein>
    <submittedName>
        <fullName evidence="1">Uncharacterized protein</fullName>
    </submittedName>
</protein>
<organism evidence="1 2">
    <name type="scientific">Lentinula boryana</name>
    <dbReference type="NCBI Taxonomy" id="40481"/>
    <lineage>
        <taxon>Eukaryota</taxon>
        <taxon>Fungi</taxon>
        <taxon>Dikarya</taxon>
        <taxon>Basidiomycota</taxon>
        <taxon>Agaricomycotina</taxon>
        <taxon>Agaricomycetes</taxon>
        <taxon>Agaricomycetidae</taxon>
        <taxon>Agaricales</taxon>
        <taxon>Marasmiineae</taxon>
        <taxon>Omphalotaceae</taxon>
        <taxon>Lentinula</taxon>
    </lineage>
</organism>
<evidence type="ECO:0000313" key="2">
    <source>
        <dbReference type="Proteomes" id="UP001163828"/>
    </source>
</evidence>
<sequence>MFRKSTHQPSLCVGIILRAFLLCPWWLLDAYLTLPQIVHIYIFQCVSSRYPFGVLLTPDILFGYGTTNVYTYKPDDQPVISLQPYKLSTPFRRTSKILQPQYILLEVRHLCIFNRVGFAVLWHSKFNSHAMAWPTSSFKFQSDSREKRTAIRKCYGHDGVFCLGERYLTGIWLNIIWRKFSYILGVVCEQGRLRLTSICTGSIRCHISMNDGNRSLYCRL</sequence>
<dbReference type="Proteomes" id="UP001163828">
    <property type="component" value="Unassembled WGS sequence"/>
</dbReference>
<reference evidence="1" key="1">
    <citation type="submission" date="2022-08" db="EMBL/GenBank/DDBJ databases">
        <authorList>
            <consortium name="DOE Joint Genome Institute"/>
            <person name="Min B."/>
            <person name="Riley R."/>
            <person name="Sierra-Patev S."/>
            <person name="Naranjo-Ortiz M."/>
            <person name="Looney B."/>
            <person name="Konkel Z."/>
            <person name="Slot J.C."/>
            <person name="Sakamoto Y."/>
            <person name="Steenwyk J.L."/>
            <person name="Rokas A."/>
            <person name="Carro J."/>
            <person name="Camarero S."/>
            <person name="Ferreira P."/>
            <person name="Molpeceres G."/>
            <person name="Ruiz-Duenas F.J."/>
            <person name="Serrano A."/>
            <person name="Henrissat B."/>
            <person name="Drula E."/>
            <person name="Hughes K.W."/>
            <person name="Mata J.L."/>
            <person name="Ishikawa N.K."/>
            <person name="Vargas-Isla R."/>
            <person name="Ushijima S."/>
            <person name="Smith C.A."/>
            <person name="Ahrendt S."/>
            <person name="Andreopoulos W."/>
            <person name="He G."/>
            <person name="Labutti K."/>
            <person name="Lipzen A."/>
            <person name="Ng V."/>
            <person name="Sandor L."/>
            <person name="Barry K."/>
            <person name="Martinez A.T."/>
            <person name="Xiao Y."/>
            <person name="Gibbons J.G."/>
            <person name="Terashima K."/>
            <person name="Hibbett D.S."/>
            <person name="Grigoriev I.V."/>
        </authorList>
    </citation>
    <scope>NUCLEOTIDE SEQUENCE</scope>
    <source>
        <strain evidence="1">TFB10827</strain>
    </source>
</reference>
<keyword evidence="2" id="KW-1185">Reference proteome</keyword>
<accession>A0ABQ8QJU0</accession>
<evidence type="ECO:0000313" key="1">
    <source>
        <dbReference type="EMBL" id="KAJ3998703.1"/>
    </source>
</evidence>
<comment type="caution">
    <text evidence="1">The sequence shown here is derived from an EMBL/GenBank/DDBJ whole genome shotgun (WGS) entry which is preliminary data.</text>
</comment>
<proteinExistence type="predicted"/>